<feature type="domain" description="HTH araC/xylS-type" evidence="4">
    <location>
        <begin position="8"/>
        <end position="106"/>
    </location>
</feature>
<organism evidence="5 6">
    <name type="scientific">Bacillus zhangzhouensis</name>
    <dbReference type="NCBI Taxonomy" id="1178540"/>
    <lineage>
        <taxon>Bacteria</taxon>
        <taxon>Bacillati</taxon>
        <taxon>Bacillota</taxon>
        <taxon>Bacilli</taxon>
        <taxon>Bacillales</taxon>
        <taxon>Bacillaceae</taxon>
        <taxon>Bacillus</taxon>
    </lineage>
</organism>
<sequence length="296" mass="33438">MMYSRVTQEVISYLESHLMDELPLRQVPEKVGYSHFHLLRVFKKETGLSMGEYVRKRRLATAAQLLLYTDQGILDIAFSLQFQSQEAFTRAFKHLYSLPPGMYRTLMRDMQMKKEEVSMTLHEAVPGWGLSGSHPNMYEMGVDTAVFHTGKQAGVLSSKEGVQDGQFATMMQGFQAKEYVGKRLKLSAFLKSEDASSAGVWMRVDDGKGDIVQFDNMQNRPVTGSTEWNQYSIVLDIPSHSESIHFGVLLGGQGRVWADGFRFEEVDEKTPTTNMVEASALPDTPVNLQFELEKTV</sequence>
<protein>
    <submittedName>
        <fullName evidence="5">Transcriptional regulator</fullName>
    </submittedName>
</protein>
<name>A0A081L805_9BACI</name>
<keyword evidence="1" id="KW-0805">Transcription regulation</keyword>
<dbReference type="SMART" id="SM00342">
    <property type="entry name" value="HTH_ARAC"/>
    <property type="match status" value="1"/>
</dbReference>
<evidence type="ECO:0000259" key="4">
    <source>
        <dbReference type="PROSITE" id="PS01124"/>
    </source>
</evidence>
<dbReference type="eggNOG" id="COG2207">
    <property type="taxonomic scope" value="Bacteria"/>
</dbReference>
<keyword evidence="3" id="KW-0804">Transcription</keyword>
<dbReference type="PROSITE" id="PS01124">
    <property type="entry name" value="HTH_ARAC_FAMILY_2"/>
    <property type="match status" value="1"/>
</dbReference>
<reference evidence="5 6" key="1">
    <citation type="submission" date="2012-09" db="EMBL/GenBank/DDBJ databases">
        <title>Genome Sequence of Bacillus sp. DW5-4.</title>
        <authorList>
            <person name="Lai Q."/>
            <person name="Liu Y."/>
            <person name="Shao Z."/>
        </authorList>
    </citation>
    <scope>NUCLEOTIDE SEQUENCE [LARGE SCALE GENOMIC DNA]</scope>
    <source>
        <strain evidence="5 6">DW5-4</strain>
    </source>
</reference>
<dbReference type="InterPro" id="IPR018060">
    <property type="entry name" value="HTH_AraC"/>
</dbReference>
<dbReference type="EMBL" id="JOTP01000024">
    <property type="protein sequence ID" value="KEP25381.1"/>
    <property type="molecule type" value="Genomic_DNA"/>
</dbReference>
<dbReference type="PANTHER" id="PTHR47504:SF6">
    <property type="entry name" value="ARAC-FAMILY TRANSCRIPTIONAL REGULATOR"/>
    <property type="match status" value="1"/>
</dbReference>
<dbReference type="Pfam" id="PF12833">
    <property type="entry name" value="HTH_18"/>
    <property type="match status" value="1"/>
</dbReference>
<dbReference type="RefSeq" id="WP_034324094.1">
    <property type="nucleotide sequence ID" value="NZ_JOTP01000024.1"/>
</dbReference>
<dbReference type="GO" id="GO:0043565">
    <property type="term" value="F:sequence-specific DNA binding"/>
    <property type="evidence" value="ECO:0007669"/>
    <property type="project" value="InterPro"/>
</dbReference>
<evidence type="ECO:0000256" key="3">
    <source>
        <dbReference type="ARBA" id="ARBA00023163"/>
    </source>
</evidence>
<dbReference type="Proteomes" id="UP000028091">
    <property type="component" value="Unassembled WGS sequence"/>
</dbReference>
<keyword evidence="2" id="KW-0238">DNA-binding</keyword>
<dbReference type="PROSITE" id="PS00041">
    <property type="entry name" value="HTH_ARAC_FAMILY_1"/>
    <property type="match status" value="1"/>
</dbReference>
<dbReference type="GO" id="GO:0003700">
    <property type="term" value="F:DNA-binding transcription factor activity"/>
    <property type="evidence" value="ECO:0007669"/>
    <property type="project" value="InterPro"/>
</dbReference>
<dbReference type="InterPro" id="IPR018062">
    <property type="entry name" value="HTH_AraC-typ_CS"/>
</dbReference>
<dbReference type="AlphaFoldDB" id="A0A081L805"/>
<gene>
    <name evidence="5" type="ORF">BA70_09250</name>
</gene>
<evidence type="ECO:0000256" key="1">
    <source>
        <dbReference type="ARBA" id="ARBA00023015"/>
    </source>
</evidence>
<dbReference type="SUPFAM" id="SSF46689">
    <property type="entry name" value="Homeodomain-like"/>
    <property type="match status" value="2"/>
</dbReference>
<dbReference type="OrthoDB" id="8365150at2"/>
<comment type="caution">
    <text evidence="5">The sequence shown here is derived from an EMBL/GenBank/DDBJ whole genome shotgun (WGS) entry which is preliminary data.</text>
</comment>
<evidence type="ECO:0000256" key="2">
    <source>
        <dbReference type="ARBA" id="ARBA00023125"/>
    </source>
</evidence>
<keyword evidence="6" id="KW-1185">Reference proteome</keyword>
<evidence type="ECO:0000313" key="5">
    <source>
        <dbReference type="EMBL" id="KEP25381.1"/>
    </source>
</evidence>
<dbReference type="Gene3D" id="2.60.120.260">
    <property type="entry name" value="Galactose-binding domain-like"/>
    <property type="match status" value="1"/>
</dbReference>
<evidence type="ECO:0000313" key="6">
    <source>
        <dbReference type="Proteomes" id="UP000028091"/>
    </source>
</evidence>
<dbReference type="InterPro" id="IPR050959">
    <property type="entry name" value="MarA-like"/>
</dbReference>
<proteinExistence type="predicted"/>
<accession>A0A081L805</accession>
<dbReference type="InterPro" id="IPR009057">
    <property type="entry name" value="Homeodomain-like_sf"/>
</dbReference>
<dbReference type="PANTHER" id="PTHR47504">
    <property type="entry name" value="RIGHT ORIGIN-BINDING PROTEIN"/>
    <property type="match status" value="1"/>
</dbReference>
<dbReference type="Gene3D" id="1.10.10.60">
    <property type="entry name" value="Homeodomain-like"/>
    <property type="match status" value="2"/>
</dbReference>